<dbReference type="GO" id="GO:0043565">
    <property type="term" value="F:sequence-specific DNA binding"/>
    <property type="evidence" value="ECO:0007669"/>
    <property type="project" value="InterPro"/>
</dbReference>
<organism evidence="9 10">
    <name type="scientific">Thiorhodococcus minor</name>
    <dbReference type="NCBI Taxonomy" id="57489"/>
    <lineage>
        <taxon>Bacteria</taxon>
        <taxon>Pseudomonadati</taxon>
        <taxon>Pseudomonadota</taxon>
        <taxon>Gammaproteobacteria</taxon>
        <taxon>Chromatiales</taxon>
        <taxon>Chromatiaceae</taxon>
        <taxon>Thiorhodococcus</taxon>
    </lineage>
</organism>
<dbReference type="EMBL" id="JAAIJQ010000002">
    <property type="protein sequence ID" value="NEV60436.1"/>
    <property type="molecule type" value="Genomic_DNA"/>
</dbReference>
<dbReference type="Gene3D" id="1.10.8.60">
    <property type="match status" value="1"/>
</dbReference>
<dbReference type="PROSITE" id="PS00688">
    <property type="entry name" value="SIGMA54_INTERACT_3"/>
    <property type="match status" value="1"/>
</dbReference>
<dbReference type="Gene3D" id="3.40.50.2300">
    <property type="match status" value="1"/>
</dbReference>
<dbReference type="PANTHER" id="PTHR32071">
    <property type="entry name" value="TRANSCRIPTIONAL REGULATORY PROTEIN"/>
    <property type="match status" value="1"/>
</dbReference>
<dbReference type="SUPFAM" id="SSF46689">
    <property type="entry name" value="Homeodomain-like"/>
    <property type="match status" value="1"/>
</dbReference>
<dbReference type="GO" id="GO:0006355">
    <property type="term" value="P:regulation of DNA-templated transcription"/>
    <property type="evidence" value="ECO:0007669"/>
    <property type="project" value="InterPro"/>
</dbReference>
<dbReference type="PROSITE" id="PS00676">
    <property type="entry name" value="SIGMA54_INTERACT_2"/>
    <property type="match status" value="1"/>
</dbReference>
<proteinExistence type="predicted"/>
<dbReference type="Pfam" id="PF25601">
    <property type="entry name" value="AAA_lid_14"/>
    <property type="match status" value="1"/>
</dbReference>
<accession>A0A6M0JSD7</accession>
<dbReference type="InterPro" id="IPR025943">
    <property type="entry name" value="Sigma_54_int_dom_ATP-bd_2"/>
</dbReference>
<reference evidence="9 10" key="1">
    <citation type="submission" date="2020-02" db="EMBL/GenBank/DDBJ databases">
        <title>Genome sequences of Thiorhodococcus mannitoliphagus and Thiorhodococcus minor, purple sulfur photosynthetic bacteria in the gammaproteobacterial family, Chromatiaceae.</title>
        <authorList>
            <person name="Aviles F.A."/>
            <person name="Meyer T.E."/>
            <person name="Kyndt J.A."/>
        </authorList>
    </citation>
    <scope>NUCLEOTIDE SEQUENCE [LARGE SCALE GENOMIC DNA]</scope>
    <source>
        <strain evidence="9 10">DSM 11518</strain>
    </source>
</reference>
<dbReference type="InterPro" id="IPR025662">
    <property type="entry name" value="Sigma_54_int_dom_ATP-bd_1"/>
</dbReference>
<keyword evidence="6" id="KW-0597">Phosphoprotein</keyword>
<dbReference type="PROSITE" id="PS00675">
    <property type="entry name" value="SIGMA54_INTERACT_1"/>
    <property type="match status" value="1"/>
</dbReference>
<dbReference type="PROSITE" id="PS50110">
    <property type="entry name" value="RESPONSE_REGULATORY"/>
    <property type="match status" value="1"/>
</dbReference>
<dbReference type="RefSeq" id="WP_164450482.1">
    <property type="nucleotide sequence ID" value="NZ_JAAIJQ010000002.1"/>
</dbReference>
<evidence type="ECO:0000313" key="9">
    <source>
        <dbReference type="EMBL" id="NEV60436.1"/>
    </source>
</evidence>
<dbReference type="InterPro" id="IPR002197">
    <property type="entry name" value="HTH_Fis"/>
</dbReference>
<dbReference type="Gene3D" id="3.40.50.300">
    <property type="entry name" value="P-loop containing nucleotide triphosphate hydrolases"/>
    <property type="match status" value="1"/>
</dbReference>
<dbReference type="Pfam" id="PF02954">
    <property type="entry name" value="HTH_8"/>
    <property type="match status" value="1"/>
</dbReference>
<dbReference type="InterPro" id="IPR002078">
    <property type="entry name" value="Sigma_54_int"/>
</dbReference>
<feature type="domain" description="Response regulatory" evidence="8">
    <location>
        <begin position="7"/>
        <end position="122"/>
    </location>
</feature>
<evidence type="ECO:0000256" key="2">
    <source>
        <dbReference type="ARBA" id="ARBA00022840"/>
    </source>
</evidence>
<keyword evidence="4" id="KW-0238">DNA-binding</keyword>
<protein>
    <submittedName>
        <fullName evidence="9">Sigma-54-dependent Fis family transcriptional regulator</fullName>
    </submittedName>
</protein>
<evidence type="ECO:0000256" key="6">
    <source>
        <dbReference type="PROSITE-ProRule" id="PRU00169"/>
    </source>
</evidence>
<dbReference type="InterPro" id="IPR027417">
    <property type="entry name" value="P-loop_NTPase"/>
</dbReference>
<dbReference type="SMART" id="SM00448">
    <property type="entry name" value="REC"/>
    <property type="match status" value="1"/>
</dbReference>
<evidence type="ECO:0000313" key="10">
    <source>
        <dbReference type="Proteomes" id="UP000483379"/>
    </source>
</evidence>
<keyword evidence="2" id="KW-0067">ATP-binding</keyword>
<evidence type="ECO:0000259" key="8">
    <source>
        <dbReference type="PROSITE" id="PS50110"/>
    </source>
</evidence>
<dbReference type="Proteomes" id="UP000483379">
    <property type="component" value="Unassembled WGS sequence"/>
</dbReference>
<dbReference type="SUPFAM" id="SSF52172">
    <property type="entry name" value="CheY-like"/>
    <property type="match status" value="1"/>
</dbReference>
<dbReference type="Pfam" id="PF00072">
    <property type="entry name" value="Response_reg"/>
    <property type="match status" value="1"/>
</dbReference>
<feature type="modified residue" description="4-aspartylphosphate" evidence="6">
    <location>
        <position position="57"/>
    </location>
</feature>
<dbReference type="Pfam" id="PF00158">
    <property type="entry name" value="Sigma54_activat"/>
    <property type="match status" value="1"/>
</dbReference>
<keyword evidence="5" id="KW-0804">Transcription</keyword>
<dbReference type="InterPro" id="IPR009057">
    <property type="entry name" value="Homeodomain-like_sf"/>
</dbReference>
<dbReference type="InterPro" id="IPR058031">
    <property type="entry name" value="AAA_lid_NorR"/>
</dbReference>
<evidence type="ECO:0000256" key="1">
    <source>
        <dbReference type="ARBA" id="ARBA00022741"/>
    </source>
</evidence>
<keyword evidence="10" id="KW-1185">Reference proteome</keyword>
<feature type="domain" description="Sigma-54 factor interaction" evidence="7">
    <location>
        <begin position="152"/>
        <end position="380"/>
    </location>
</feature>
<dbReference type="Gene3D" id="1.10.10.60">
    <property type="entry name" value="Homeodomain-like"/>
    <property type="match status" value="1"/>
</dbReference>
<dbReference type="SUPFAM" id="SSF52540">
    <property type="entry name" value="P-loop containing nucleoside triphosphate hydrolases"/>
    <property type="match status" value="1"/>
</dbReference>
<evidence type="ECO:0000259" key="7">
    <source>
        <dbReference type="PROSITE" id="PS50045"/>
    </source>
</evidence>
<dbReference type="SMART" id="SM00382">
    <property type="entry name" value="AAA"/>
    <property type="match status" value="1"/>
</dbReference>
<dbReference type="PROSITE" id="PS50045">
    <property type="entry name" value="SIGMA54_INTERACT_4"/>
    <property type="match status" value="1"/>
</dbReference>
<sequence>MTQKALPVVLVDDEADLLLATSMLLGSHGVGPVVTLRDAQTLLPYLEESRAGVILLDLYMPNIGGLELLPQLVQDHPEVPVVVMTAAQDVETAVACMREGAFDYLVKPVEESRLVSAVRRALEVCSLRDQLGTLRASLLTRRLRNPDAFADIVTGNRRMEAIFQYMDAIADSPEPVLITGETGTGKELIASAIHRLSGRAGELIAINVAGLDDHLFADTLFGHVRGAFTGAERERQGAIASAAGGTLLLDEVGDLAKASQVKLLRLLQEQRYYPLGSDLQRVSDARIVAATNRPLHKRLGNGKFRQDLYFRLSSHPIEIPPLRQRRDDIPLLVPHFIEEAATSLGRQAPAPPEELITLLSVYEFPGNVRELRAMIYNAVAMHRSGPVLSMEGFRTLIERGRREGVDDGLPPHDGPPLAINSRFPTLKDAETYLIDEAMRRAKSNQGIAATLLGITRQSLNRRLLNRQRS</sequence>
<dbReference type="AlphaFoldDB" id="A0A6M0JSD7"/>
<dbReference type="InterPro" id="IPR011006">
    <property type="entry name" value="CheY-like_superfamily"/>
</dbReference>
<dbReference type="InterPro" id="IPR025944">
    <property type="entry name" value="Sigma_54_int_dom_CS"/>
</dbReference>
<dbReference type="CDD" id="cd00009">
    <property type="entry name" value="AAA"/>
    <property type="match status" value="1"/>
</dbReference>
<keyword evidence="3" id="KW-0805">Transcription regulation</keyword>
<keyword evidence="1" id="KW-0547">Nucleotide-binding</keyword>
<dbReference type="PANTHER" id="PTHR32071:SF13">
    <property type="entry name" value="RESPONSE REGULATOR HSFA"/>
    <property type="match status" value="1"/>
</dbReference>
<comment type="caution">
    <text evidence="9">The sequence shown here is derived from an EMBL/GenBank/DDBJ whole genome shotgun (WGS) entry which is preliminary data.</text>
</comment>
<evidence type="ECO:0000256" key="3">
    <source>
        <dbReference type="ARBA" id="ARBA00023015"/>
    </source>
</evidence>
<dbReference type="FunFam" id="3.40.50.300:FF:000006">
    <property type="entry name" value="DNA-binding transcriptional regulator NtrC"/>
    <property type="match status" value="1"/>
</dbReference>
<dbReference type="InterPro" id="IPR003593">
    <property type="entry name" value="AAA+_ATPase"/>
</dbReference>
<evidence type="ECO:0000256" key="4">
    <source>
        <dbReference type="ARBA" id="ARBA00023125"/>
    </source>
</evidence>
<gene>
    <name evidence="9" type="ORF">G3446_00770</name>
</gene>
<dbReference type="InterPro" id="IPR001789">
    <property type="entry name" value="Sig_transdc_resp-reg_receiver"/>
</dbReference>
<name>A0A6M0JSD7_9GAMM</name>
<dbReference type="GO" id="GO:0000160">
    <property type="term" value="P:phosphorelay signal transduction system"/>
    <property type="evidence" value="ECO:0007669"/>
    <property type="project" value="InterPro"/>
</dbReference>
<dbReference type="GO" id="GO:0005524">
    <property type="term" value="F:ATP binding"/>
    <property type="evidence" value="ECO:0007669"/>
    <property type="project" value="UniProtKB-KW"/>
</dbReference>
<evidence type="ECO:0000256" key="5">
    <source>
        <dbReference type="ARBA" id="ARBA00023163"/>
    </source>
</evidence>